<feature type="domain" description="Cadherin" evidence="17">
    <location>
        <begin position="917"/>
        <end position="1022"/>
    </location>
</feature>
<keyword evidence="19" id="KW-1185">Reference proteome</keyword>
<evidence type="ECO:0000259" key="16">
    <source>
        <dbReference type="PROSITE" id="PS50026"/>
    </source>
</evidence>
<feature type="disulfide bond" evidence="12">
    <location>
        <begin position="1336"/>
        <end position="1353"/>
    </location>
</feature>
<keyword evidence="7 14" id="KW-1133">Transmembrane helix</keyword>
<dbReference type="PANTHER" id="PTHR24027">
    <property type="entry name" value="CADHERIN-23"/>
    <property type="match status" value="1"/>
</dbReference>
<evidence type="ECO:0000259" key="15">
    <source>
        <dbReference type="PROSITE" id="PS50025"/>
    </source>
</evidence>
<feature type="disulfide bond" evidence="12">
    <location>
        <begin position="1314"/>
        <end position="1323"/>
    </location>
</feature>
<feature type="domain" description="EGF-like" evidence="16">
    <location>
        <begin position="1327"/>
        <end position="1365"/>
    </location>
</feature>
<dbReference type="GO" id="GO:0008013">
    <property type="term" value="F:beta-catenin binding"/>
    <property type="evidence" value="ECO:0007669"/>
    <property type="project" value="TreeGrafter"/>
</dbReference>
<feature type="compositionally biased region" description="Low complexity" evidence="13">
    <location>
        <begin position="1622"/>
        <end position="1632"/>
    </location>
</feature>
<dbReference type="GO" id="GO:0051239">
    <property type="term" value="P:regulation of multicellular organismal process"/>
    <property type="evidence" value="ECO:0007669"/>
    <property type="project" value="UniProtKB-ARBA"/>
</dbReference>
<keyword evidence="8 14" id="KW-0472">Membrane</keyword>
<dbReference type="FunFam" id="2.60.40.60:FF:000039">
    <property type="entry name" value="FAT atypical cadherin 3"/>
    <property type="match status" value="1"/>
</dbReference>
<comment type="caution">
    <text evidence="12">Lacks conserved residue(s) required for the propagation of feature annotation.</text>
</comment>
<keyword evidence="5 11" id="KW-0106">Calcium</keyword>
<feature type="region of interest" description="Disordered" evidence="13">
    <location>
        <begin position="1928"/>
        <end position="1949"/>
    </location>
</feature>
<evidence type="ECO:0000256" key="13">
    <source>
        <dbReference type="SAM" id="MobiDB-lite"/>
    </source>
</evidence>
<evidence type="ECO:0000256" key="5">
    <source>
        <dbReference type="ARBA" id="ARBA00022837"/>
    </source>
</evidence>
<evidence type="ECO:0000313" key="18">
    <source>
        <dbReference type="EMBL" id="KAJ1519387.1"/>
    </source>
</evidence>
<keyword evidence="9 12" id="KW-1015">Disulfide bond</keyword>
<evidence type="ECO:0000256" key="2">
    <source>
        <dbReference type="ARBA" id="ARBA00022536"/>
    </source>
</evidence>
<feature type="domain" description="Cadherin" evidence="17">
    <location>
        <begin position="60"/>
        <end position="168"/>
    </location>
</feature>
<dbReference type="SUPFAM" id="SSF49899">
    <property type="entry name" value="Concanavalin A-like lectins/glucanases"/>
    <property type="match status" value="2"/>
</dbReference>
<dbReference type="InterPro" id="IPR001881">
    <property type="entry name" value="EGF-like_Ca-bd_dom"/>
</dbReference>
<keyword evidence="3 14" id="KW-0812">Transmembrane</keyword>
<dbReference type="GO" id="GO:0048589">
    <property type="term" value="P:developmental growth"/>
    <property type="evidence" value="ECO:0007669"/>
    <property type="project" value="UniProtKB-ARBA"/>
</dbReference>
<feature type="domain" description="Cadherin" evidence="17">
    <location>
        <begin position="811"/>
        <end position="916"/>
    </location>
</feature>
<comment type="subcellular location">
    <subcellularLocation>
        <location evidence="1">Cell membrane</location>
        <topology evidence="1">Single-pass type I membrane protein</topology>
    </subcellularLocation>
</comment>
<dbReference type="InterPro" id="IPR002126">
    <property type="entry name" value="Cadherin-like_dom"/>
</dbReference>
<dbReference type="EMBL" id="JAPTSV010000016">
    <property type="protein sequence ID" value="KAJ1519387.1"/>
    <property type="molecule type" value="Genomic_DNA"/>
</dbReference>
<dbReference type="SUPFAM" id="SSF49313">
    <property type="entry name" value="Cadherin-like"/>
    <property type="match status" value="10"/>
</dbReference>
<evidence type="ECO:0000256" key="10">
    <source>
        <dbReference type="ARBA" id="ARBA00023180"/>
    </source>
</evidence>
<dbReference type="PROSITE" id="PS00022">
    <property type="entry name" value="EGF_1"/>
    <property type="match status" value="3"/>
</dbReference>
<accession>A0AAV7X4A4</accession>
<dbReference type="GO" id="GO:0007156">
    <property type="term" value="P:homophilic cell adhesion via plasma membrane adhesion molecules"/>
    <property type="evidence" value="ECO:0007669"/>
    <property type="project" value="InterPro"/>
</dbReference>
<feature type="domain" description="EGF-like" evidence="16">
    <location>
        <begin position="1367"/>
        <end position="1403"/>
    </location>
</feature>
<feature type="domain" description="Cadherin" evidence="17">
    <location>
        <begin position="1"/>
        <end position="59"/>
    </location>
</feature>
<name>A0AAV7X4A4_9NEOP</name>
<evidence type="ECO:0000256" key="8">
    <source>
        <dbReference type="ARBA" id="ARBA00023136"/>
    </source>
</evidence>
<dbReference type="GO" id="GO:0001736">
    <property type="term" value="P:establishment of planar polarity"/>
    <property type="evidence" value="ECO:0007669"/>
    <property type="project" value="UniProtKB-ARBA"/>
</dbReference>
<dbReference type="PROSITE" id="PS50268">
    <property type="entry name" value="CADHERIN_2"/>
    <property type="match status" value="10"/>
</dbReference>
<organism evidence="18 19">
    <name type="scientific">Megalurothrips usitatus</name>
    <name type="common">bean blossom thrips</name>
    <dbReference type="NCBI Taxonomy" id="439358"/>
    <lineage>
        <taxon>Eukaryota</taxon>
        <taxon>Metazoa</taxon>
        <taxon>Ecdysozoa</taxon>
        <taxon>Arthropoda</taxon>
        <taxon>Hexapoda</taxon>
        <taxon>Insecta</taxon>
        <taxon>Pterygota</taxon>
        <taxon>Neoptera</taxon>
        <taxon>Paraneoptera</taxon>
        <taxon>Thysanoptera</taxon>
        <taxon>Terebrantia</taxon>
        <taxon>Thripoidea</taxon>
        <taxon>Thripidae</taxon>
        <taxon>Megalurothrips</taxon>
    </lineage>
</organism>
<dbReference type="SUPFAM" id="SSF57196">
    <property type="entry name" value="EGF/Laminin"/>
    <property type="match status" value="2"/>
</dbReference>
<dbReference type="FunFam" id="2.60.120.200:FF:000207">
    <property type="entry name" value="Cadherin-related tumor suppressor"/>
    <property type="match status" value="1"/>
</dbReference>
<dbReference type="Gene3D" id="2.10.25.10">
    <property type="entry name" value="Laminin"/>
    <property type="match status" value="4"/>
</dbReference>
<dbReference type="PANTHER" id="PTHR24027:SF438">
    <property type="entry name" value="CADHERIN 23"/>
    <property type="match status" value="1"/>
</dbReference>
<evidence type="ECO:0000256" key="14">
    <source>
        <dbReference type="SAM" id="Phobius"/>
    </source>
</evidence>
<feature type="region of interest" description="Disordered" evidence="13">
    <location>
        <begin position="1600"/>
        <end position="1632"/>
    </location>
</feature>
<keyword evidence="2 12" id="KW-0245">EGF-like domain</keyword>
<evidence type="ECO:0000256" key="1">
    <source>
        <dbReference type="ARBA" id="ARBA00004251"/>
    </source>
</evidence>
<dbReference type="GO" id="GO:0120036">
    <property type="term" value="P:plasma membrane bounded cell projection organization"/>
    <property type="evidence" value="ECO:0007669"/>
    <property type="project" value="UniProtKB-ARBA"/>
</dbReference>
<dbReference type="InterPro" id="IPR039808">
    <property type="entry name" value="Cadherin"/>
</dbReference>
<dbReference type="FunFam" id="2.60.40.60:FF:000029">
    <property type="entry name" value="Cadherin EGF LAG seven-pass G-type receptor 3"/>
    <property type="match status" value="1"/>
</dbReference>
<feature type="domain" description="Cadherin" evidence="17">
    <location>
        <begin position="602"/>
        <end position="706"/>
    </location>
</feature>
<dbReference type="InterPro" id="IPR020894">
    <property type="entry name" value="Cadherin_CS"/>
</dbReference>
<feature type="domain" description="Cadherin" evidence="17">
    <location>
        <begin position="495"/>
        <end position="601"/>
    </location>
</feature>
<dbReference type="CDD" id="cd11304">
    <property type="entry name" value="Cadherin_repeat"/>
    <property type="match status" value="9"/>
</dbReference>
<feature type="disulfide bond" evidence="12">
    <location>
        <begin position="1393"/>
        <end position="1402"/>
    </location>
</feature>
<feature type="transmembrane region" description="Helical" evidence="14">
    <location>
        <begin position="1898"/>
        <end position="1921"/>
    </location>
</feature>
<keyword evidence="4" id="KW-0677">Repeat</keyword>
<dbReference type="GO" id="GO:0030182">
    <property type="term" value="P:neuron differentiation"/>
    <property type="evidence" value="ECO:0007669"/>
    <property type="project" value="UniProtKB-ARBA"/>
</dbReference>
<evidence type="ECO:0000256" key="6">
    <source>
        <dbReference type="ARBA" id="ARBA00022889"/>
    </source>
</evidence>
<dbReference type="GO" id="GO:0005509">
    <property type="term" value="F:calcium ion binding"/>
    <property type="evidence" value="ECO:0007669"/>
    <property type="project" value="UniProtKB-UniRule"/>
</dbReference>
<evidence type="ECO:0000256" key="9">
    <source>
        <dbReference type="ARBA" id="ARBA00023157"/>
    </source>
</evidence>
<evidence type="ECO:0000256" key="7">
    <source>
        <dbReference type="ARBA" id="ARBA00022989"/>
    </source>
</evidence>
<dbReference type="GO" id="GO:0045296">
    <property type="term" value="F:cadherin binding"/>
    <property type="evidence" value="ECO:0007669"/>
    <property type="project" value="TreeGrafter"/>
</dbReference>
<dbReference type="CDD" id="cd00054">
    <property type="entry name" value="EGF_CA"/>
    <property type="match status" value="3"/>
</dbReference>
<dbReference type="SMART" id="SM00282">
    <property type="entry name" value="LamG"/>
    <property type="match status" value="2"/>
</dbReference>
<protein>
    <recommendedName>
        <fullName evidence="20">Cadherin-related tumor suppressor</fullName>
    </recommendedName>
</protein>
<dbReference type="Gene3D" id="2.60.40.60">
    <property type="entry name" value="Cadherins"/>
    <property type="match status" value="11"/>
</dbReference>
<gene>
    <name evidence="18" type="ORF">ONE63_004679</name>
</gene>
<dbReference type="InterPro" id="IPR013320">
    <property type="entry name" value="ConA-like_dom_sf"/>
</dbReference>
<feature type="domain" description="Cadherin" evidence="17">
    <location>
        <begin position="383"/>
        <end position="494"/>
    </location>
</feature>
<evidence type="ECO:0000256" key="12">
    <source>
        <dbReference type="PROSITE-ProRule" id="PRU00076"/>
    </source>
</evidence>
<dbReference type="CDD" id="cd00110">
    <property type="entry name" value="LamG"/>
    <property type="match status" value="2"/>
</dbReference>
<dbReference type="GO" id="GO:0007423">
    <property type="term" value="P:sensory organ development"/>
    <property type="evidence" value="ECO:0007669"/>
    <property type="project" value="UniProtKB-ARBA"/>
</dbReference>
<dbReference type="SMART" id="SM00179">
    <property type="entry name" value="EGF_CA"/>
    <property type="match status" value="3"/>
</dbReference>
<dbReference type="SMART" id="SM00181">
    <property type="entry name" value="EGF"/>
    <property type="match status" value="4"/>
</dbReference>
<dbReference type="SMART" id="SM00112">
    <property type="entry name" value="CA"/>
    <property type="match status" value="10"/>
</dbReference>
<dbReference type="FunFam" id="2.60.40.60:FF:000020">
    <property type="entry name" value="Dachsous cadherin-related 1b"/>
    <property type="match status" value="3"/>
</dbReference>
<dbReference type="PROSITE" id="PS01186">
    <property type="entry name" value="EGF_2"/>
    <property type="match status" value="1"/>
</dbReference>
<feature type="domain" description="Cadherin" evidence="17">
    <location>
        <begin position="169"/>
        <end position="269"/>
    </location>
</feature>
<dbReference type="PROSITE" id="PS00232">
    <property type="entry name" value="CADHERIN_1"/>
    <property type="match status" value="5"/>
</dbReference>
<feature type="domain" description="Laminin G" evidence="15">
    <location>
        <begin position="1696"/>
        <end position="1881"/>
    </location>
</feature>
<dbReference type="Pfam" id="PF00028">
    <property type="entry name" value="Cadherin"/>
    <property type="match status" value="10"/>
</dbReference>
<proteinExistence type="predicted"/>
<dbReference type="FunFam" id="2.10.25.10:FF:000592">
    <property type="entry name" value="Cadherin-related tumor suppressor"/>
    <property type="match status" value="1"/>
</dbReference>
<feature type="domain" description="Laminin G" evidence="15">
    <location>
        <begin position="1404"/>
        <end position="1598"/>
    </location>
</feature>
<dbReference type="Gene3D" id="2.60.120.200">
    <property type="match status" value="2"/>
</dbReference>
<feature type="domain" description="Cadherin" evidence="17">
    <location>
        <begin position="270"/>
        <end position="382"/>
    </location>
</feature>
<keyword evidence="6" id="KW-0130">Cell adhesion</keyword>
<dbReference type="Pfam" id="PF02210">
    <property type="entry name" value="Laminin_G_2"/>
    <property type="match status" value="1"/>
</dbReference>
<dbReference type="GO" id="GO:0016477">
    <property type="term" value="P:cell migration"/>
    <property type="evidence" value="ECO:0007669"/>
    <property type="project" value="TreeGrafter"/>
</dbReference>
<feature type="compositionally biased region" description="Polar residues" evidence="13">
    <location>
        <begin position="1939"/>
        <end position="1949"/>
    </location>
</feature>
<dbReference type="Pfam" id="PF00054">
    <property type="entry name" value="Laminin_G_1"/>
    <property type="match status" value="1"/>
</dbReference>
<dbReference type="PROSITE" id="PS50026">
    <property type="entry name" value="EGF_3"/>
    <property type="match status" value="3"/>
</dbReference>
<feature type="disulfide bond" evidence="12">
    <location>
        <begin position="1355"/>
        <end position="1364"/>
    </location>
</feature>
<dbReference type="PROSITE" id="PS50025">
    <property type="entry name" value="LAM_G_DOMAIN"/>
    <property type="match status" value="2"/>
</dbReference>
<keyword evidence="10" id="KW-0325">Glycoprotein</keyword>
<dbReference type="FunFam" id="2.60.40.60:FF:000286">
    <property type="entry name" value="Cadherin-related tumor suppressor"/>
    <property type="match status" value="1"/>
</dbReference>
<dbReference type="Proteomes" id="UP001075354">
    <property type="component" value="Chromosome 16"/>
</dbReference>
<dbReference type="InterPro" id="IPR000742">
    <property type="entry name" value="EGF"/>
</dbReference>
<dbReference type="Pfam" id="PF00008">
    <property type="entry name" value="EGF"/>
    <property type="match status" value="3"/>
</dbReference>
<dbReference type="PRINTS" id="PR00205">
    <property type="entry name" value="CADHERIN"/>
</dbReference>
<dbReference type="FunFam" id="2.60.40.60:FF:000116">
    <property type="entry name" value="Dachsous cadherin-related 2"/>
    <property type="match status" value="1"/>
</dbReference>
<dbReference type="FunFam" id="2.10.25.10:FF:000594">
    <property type="entry name" value="cadherin-related tumor suppressor"/>
    <property type="match status" value="1"/>
</dbReference>
<dbReference type="GO" id="GO:0007163">
    <property type="term" value="P:establishment or maintenance of cell polarity"/>
    <property type="evidence" value="ECO:0007669"/>
    <property type="project" value="UniProtKB-ARBA"/>
</dbReference>
<evidence type="ECO:0000259" key="17">
    <source>
        <dbReference type="PROSITE" id="PS50268"/>
    </source>
</evidence>
<dbReference type="GO" id="GO:0050793">
    <property type="term" value="P:regulation of developmental process"/>
    <property type="evidence" value="ECO:0007669"/>
    <property type="project" value="UniProtKB-ARBA"/>
</dbReference>
<dbReference type="InterPro" id="IPR015919">
    <property type="entry name" value="Cadherin-like_sf"/>
</dbReference>
<comment type="caution">
    <text evidence="18">The sequence shown here is derived from an EMBL/GenBank/DDBJ whole genome shotgun (WGS) entry which is preliminary data.</text>
</comment>
<sequence>MFSLGPADGLLRVAGRLDRETRPAYRLRVTARDRGDPPRATAADILVNVLDENDNSPVFDPKQYSATVAENASIGASVLRVSATDMDAGDYGRVRFSIWYSLMGEHSERFSVDADAGTVSLAAPLDREERAVYRMTLVAQDSSPTDPRATAVDLTVTVLDENDNDPVFSEAQYTVHVPSGTAAGEFVFGAKAVDADEGDNGRVRFSLTGDDAGLFRCDSNTGVVTAAAALSQDPHRAYRLRVAARDSGTPQRVQLLVNVSDANDNAPVMDQSLYNATIPEEEFAPIRVLRVRATDRDSGVNGRLSYRLADGQDGDGAFGVDPRTGEIFTKTKLDREAVASYQLQREQHDEYVLKVVAEDGAWRQETPLTVTIQDVNDNSPEFEHSYYSFNFPEMQPHGVAVVGVVTAADRDKQGPNSVISYSLKHPSDLFSVDPASGEVLSKRRLRYKHTALGWSPENQYPLTILATDNGKPPMSSECLVTVNVVDANNNAPAFSQSTYFAAVPDSTPVGRSVLKVLAKDEADFGLNAELEYAKAGGNGSDLFALDKTTGRISLAQSLRGVRQLQTYSLTVRAVDKGVPPQSDEATVVLVVTGENKHTPVFKAPSSQVFVPENEPVGATILTVQAEDADVGPNGEVRYAISGGNAQGQFAVHAKTGVVTIVKALDYDTVPEHRLNITATDLGLEARSATASLTVILTDINDNPPVFNQTTYEASIPENSPAGTPVFTANASDADSPKNAVVHYSIVGGSGKDVFDVDTRSGLVTARVSFDYEERTQYTLDLLAANPDSAQYGSARLVVHITGVNEFFPRFVQPVFHLDVSEAAQVGTSVGMIQATDQDQGEDSKVYYLLVGSSNDRGFSIAPDTGVVTVFRGLDRETQNRVVLTVMAKNAGSIKGNDTDEAQVIISVQDGNDPPEFLQAVYEAQVSEAAAPGTLVTTVRAVDRDVRANNNQFSYSILGGSGAQAFRVDPQTGDVETTMPLDRETMSAYTITVGAIDTGSPPETGTTVVRVLVEDVNDNAPRFEDADDAVGYVAENEPAGTSIMVSQSSGPLGVIADVRPNDPDATGDYRCKLQSGPSRNLPLSIPRGCQLHANAMALPGGAHSLSVIANDGVHADVTNAVTVEIHAVDNDTVDGSVTVRVDNLTASAFLSAHYKPFTDLVRSALPSDDHLAVQAYSVQERDGGVEVAVAARGGRGYLSRAAVLQALQRRQEALAKLVSGRPLAVGYTPCQQAACHPGAVCSDSLRLASPALPLRVADSPALVLAAPAVRRDVQCRCADGFTGARCDRRQDPCAANPCKNGGACRRQGHDYTCACPAHAEGRHCERERGDACSDSPCRNGGSCRRSPDGASFFCLCRPGFRGNQCEAVADSCRPNPCLHGGACVALKPGYRCTCPDGRYGRHCERSAFGFRELSYAAFPSLDASTNDISVVFATSKPDALLVYNFGAQTGGRSDFVALELVAGRAVFSFGGARTAISSLAVAETSPSLADGAWRKVTATRNGRVASLSVAACTDNGDSCGECRPGDESCYATDVGITGTLNFNGHPMLVGGLQAADPVLERPGQISNDDFVGCVHSVSVNGRPLNLSSPLHSRGVEASCGRPGSVCARPSARTQDQDSEELPELSPSSDSLRSAARCGASGSCMDRWTTAACECGTAVGGVVLAPDCGESLQPATLADGAFVAFRVSDMHRRMQLLDQVYRGTTRWTDKTPRGGRGGHEHPAKTLSVTFRTVRKDGLILYAASNKDFTAIQLRAGVLVYMSRAGAAGSPVNMTVSDWEEYPLWDGRWHNVTLESRGRALRLLLDGKRAGDELDPNGVHDFLDPYLTTLSVGGAVRDTFHGPDVPQAFEGCVANLTVNGEVQPLNGSGPLLAALAHGKVWPGCAGPIGVGAAAAPDPLSIGITLVIVFFVILLVVILVSFVVFRLRRHSKEKGAGPGGSPGTTLVTSAGRP</sequence>
<dbReference type="InterPro" id="IPR001791">
    <property type="entry name" value="Laminin_G"/>
</dbReference>
<feature type="domain" description="Cadherin" evidence="17">
    <location>
        <begin position="707"/>
        <end position="810"/>
    </location>
</feature>
<feature type="domain" description="EGF-like" evidence="16">
    <location>
        <begin position="1288"/>
        <end position="1324"/>
    </location>
</feature>
<evidence type="ECO:0000313" key="19">
    <source>
        <dbReference type="Proteomes" id="UP001075354"/>
    </source>
</evidence>
<dbReference type="FunFam" id="2.60.40.60:FF:000080">
    <property type="entry name" value="FAT atypical cadherin 1"/>
    <property type="match status" value="1"/>
</dbReference>
<reference evidence="18" key="1">
    <citation type="submission" date="2022-12" db="EMBL/GenBank/DDBJ databases">
        <title>Chromosome-level genome assembly of the bean flower thrips Megalurothrips usitatus.</title>
        <authorList>
            <person name="Ma L."/>
            <person name="Liu Q."/>
            <person name="Li H."/>
            <person name="Cai W."/>
        </authorList>
    </citation>
    <scope>NUCLEOTIDE SEQUENCE</scope>
    <source>
        <strain evidence="18">Cailab_2022a</strain>
    </source>
</reference>
<evidence type="ECO:0000256" key="3">
    <source>
        <dbReference type="ARBA" id="ARBA00022692"/>
    </source>
</evidence>
<dbReference type="GO" id="GO:0016342">
    <property type="term" value="C:catenin complex"/>
    <property type="evidence" value="ECO:0007669"/>
    <property type="project" value="TreeGrafter"/>
</dbReference>
<dbReference type="FunFam" id="2.60.40.60:FF:000106">
    <property type="entry name" value="FAT atypical cadherin 4"/>
    <property type="match status" value="1"/>
</dbReference>
<evidence type="ECO:0008006" key="20">
    <source>
        <dbReference type="Google" id="ProtNLM"/>
    </source>
</evidence>
<evidence type="ECO:0000256" key="11">
    <source>
        <dbReference type="PROSITE-ProRule" id="PRU00043"/>
    </source>
</evidence>
<evidence type="ECO:0000256" key="4">
    <source>
        <dbReference type="ARBA" id="ARBA00022737"/>
    </source>
</evidence>